<evidence type="ECO:0000313" key="1">
    <source>
        <dbReference type="EMBL" id="GBO89209.1"/>
    </source>
</evidence>
<name>A0A5M3Q2D5_9GAMM</name>
<sequence>MIDSTPIPFFTDDIAIVAHTTSNEMSDAIGRPMTIREFAERVNAPVYLGTTDNGELYAASGRYPNIQFLHGPEEIQAAA</sequence>
<reference evidence="1 2" key="1">
    <citation type="journal article" date="2019" name="J. Gen. Appl. Microbiol.">
        <title>Aerobic degradation of cis-dichloroethene by the marine bacterium Marinobacter salsuginis strain 5N-3.</title>
        <authorList>
            <person name="Inoue Y."/>
            <person name="Fukunaga Y."/>
            <person name="Katsumata H."/>
            <person name="Ohji S."/>
            <person name="Hosoyama A."/>
            <person name="Mori K."/>
            <person name="Ando K."/>
        </authorList>
    </citation>
    <scope>NUCLEOTIDE SEQUENCE [LARGE SCALE GENOMIC DNA]</scope>
    <source>
        <strain evidence="1 2">NBRC 109114</strain>
    </source>
</reference>
<protein>
    <submittedName>
        <fullName evidence="1">Uncharacterized protein</fullName>
    </submittedName>
</protein>
<gene>
    <name evidence="1" type="ORF">MSSD14B_28770</name>
</gene>
<accession>A0A5M3Q2D5</accession>
<dbReference type="AlphaFoldDB" id="A0A5M3Q2D5"/>
<proteinExistence type="predicted"/>
<comment type="caution">
    <text evidence="1">The sequence shown here is derived from an EMBL/GenBank/DDBJ whole genome shotgun (WGS) entry which is preliminary data.</text>
</comment>
<dbReference type="RefSeq" id="WP_136632593.1">
    <property type="nucleotide sequence ID" value="NZ_BGZI01000020.1"/>
</dbReference>
<dbReference type="EMBL" id="BGZI01000020">
    <property type="protein sequence ID" value="GBO89209.1"/>
    <property type="molecule type" value="Genomic_DNA"/>
</dbReference>
<evidence type="ECO:0000313" key="2">
    <source>
        <dbReference type="Proteomes" id="UP000387223"/>
    </source>
</evidence>
<dbReference type="Proteomes" id="UP000387223">
    <property type="component" value="Unassembled WGS sequence"/>
</dbReference>
<organism evidence="1 2">
    <name type="scientific">Marinobacter salsuginis</name>
    <dbReference type="NCBI Taxonomy" id="418719"/>
    <lineage>
        <taxon>Bacteria</taxon>
        <taxon>Pseudomonadati</taxon>
        <taxon>Pseudomonadota</taxon>
        <taxon>Gammaproteobacteria</taxon>
        <taxon>Pseudomonadales</taxon>
        <taxon>Marinobacteraceae</taxon>
        <taxon>Marinobacter</taxon>
    </lineage>
</organism>